<evidence type="ECO:0000256" key="4">
    <source>
        <dbReference type="ARBA" id="ARBA00023242"/>
    </source>
</evidence>
<gene>
    <name evidence="7" type="ORF">NTEN_LOCUS7210</name>
</gene>
<dbReference type="EMBL" id="CADCXU010010716">
    <property type="protein sequence ID" value="CAB0001423.1"/>
    <property type="molecule type" value="Genomic_DNA"/>
</dbReference>
<dbReference type="Pfam" id="PF03540">
    <property type="entry name" value="TAF10"/>
    <property type="match status" value="1"/>
</dbReference>
<proteinExistence type="inferred from homology"/>
<keyword evidence="8" id="KW-1185">Reference proteome</keyword>
<evidence type="ECO:0000313" key="8">
    <source>
        <dbReference type="Proteomes" id="UP000479000"/>
    </source>
</evidence>
<dbReference type="GO" id="GO:0016251">
    <property type="term" value="F:RNA polymerase II general transcription initiation factor activity"/>
    <property type="evidence" value="ECO:0007669"/>
    <property type="project" value="TreeGrafter"/>
</dbReference>
<dbReference type="AlphaFoldDB" id="A0A6H5GE83"/>
<dbReference type="PANTHER" id="PTHR21242:SF0">
    <property type="entry name" value="TRANSCRIPTION INITIATION FACTOR TFIID SUBUNIT 10"/>
    <property type="match status" value="1"/>
</dbReference>
<dbReference type="GO" id="GO:1990841">
    <property type="term" value="F:promoter-specific chromatin binding"/>
    <property type="evidence" value="ECO:0007669"/>
    <property type="project" value="TreeGrafter"/>
</dbReference>
<sequence length="131" mass="14702">MFYWLEIYIFPSPDERKKNFLLVAGIFQIPDAVLLNLMTTAGIASTDPTTTRLISLAAQKFLSGVAYDALQHCKVRTSNQSSKSHHGQSANHNGSNHSSNHRQERRTLTMDDLTPALAERGIAIRKPPYYE</sequence>
<keyword evidence="3" id="KW-0804">Transcription</keyword>
<organism evidence="7 8">
    <name type="scientific">Nesidiocoris tenuis</name>
    <dbReference type="NCBI Taxonomy" id="355587"/>
    <lineage>
        <taxon>Eukaryota</taxon>
        <taxon>Metazoa</taxon>
        <taxon>Ecdysozoa</taxon>
        <taxon>Arthropoda</taxon>
        <taxon>Hexapoda</taxon>
        <taxon>Insecta</taxon>
        <taxon>Pterygota</taxon>
        <taxon>Neoptera</taxon>
        <taxon>Paraneoptera</taxon>
        <taxon>Hemiptera</taxon>
        <taxon>Heteroptera</taxon>
        <taxon>Panheteroptera</taxon>
        <taxon>Cimicomorpha</taxon>
        <taxon>Miridae</taxon>
        <taxon>Dicyphina</taxon>
        <taxon>Nesidiocoris</taxon>
    </lineage>
</organism>
<evidence type="ECO:0000256" key="6">
    <source>
        <dbReference type="SAM" id="MobiDB-lite"/>
    </source>
</evidence>
<evidence type="ECO:0000256" key="5">
    <source>
        <dbReference type="ARBA" id="ARBA00025730"/>
    </source>
</evidence>
<evidence type="ECO:0008006" key="9">
    <source>
        <dbReference type="Google" id="ProtNLM"/>
    </source>
</evidence>
<comment type="similarity">
    <text evidence="5">Belongs to the TAF10 family.</text>
</comment>
<evidence type="ECO:0000256" key="2">
    <source>
        <dbReference type="ARBA" id="ARBA00023015"/>
    </source>
</evidence>
<accession>A0A6H5GE83</accession>
<evidence type="ECO:0000256" key="3">
    <source>
        <dbReference type="ARBA" id="ARBA00023163"/>
    </source>
</evidence>
<evidence type="ECO:0000313" key="7">
    <source>
        <dbReference type="EMBL" id="CAB0001423.1"/>
    </source>
</evidence>
<evidence type="ECO:0000256" key="1">
    <source>
        <dbReference type="ARBA" id="ARBA00004123"/>
    </source>
</evidence>
<dbReference type="Proteomes" id="UP000479000">
    <property type="component" value="Unassembled WGS sequence"/>
</dbReference>
<keyword evidence="4" id="KW-0539">Nucleus</keyword>
<feature type="compositionally biased region" description="Low complexity" evidence="6">
    <location>
        <begin position="87"/>
        <end position="98"/>
    </location>
</feature>
<reference evidence="7 8" key="1">
    <citation type="submission" date="2020-02" db="EMBL/GenBank/DDBJ databases">
        <authorList>
            <person name="Ferguson B K."/>
        </authorList>
    </citation>
    <scope>NUCLEOTIDE SEQUENCE [LARGE SCALE GENOMIC DNA]</scope>
</reference>
<feature type="region of interest" description="Disordered" evidence="6">
    <location>
        <begin position="76"/>
        <end position="104"/>
    </location>
</feature>
<dbReference type="GO" id="GO:0006367">
    <property type="term" value="P:transcription initiation at RNA polymerase II promoter"/>
    <property type="evidence" value="ECO:0007669"/>
    <property type="project" value="TreeGrafter"/>
</dbReference>
<dbReference type="GO" id="GO:0005669">
    <property type="term" value="C:transcription factor TFIID complex"/>
    <property type="evidence" value="ECO:0007669"/>
    <property type="project" value="TreeGrafter"/>
</dbReference>
<protein>
    <recommendedName>
        <fullName evidence="9">Transcription initiation factor TFIID subunit 10</fullName>
    </recommendedName>
</protein>
<dbReference type="InterPro" id="IPR003923">
    <property type="entry name" value="TAF10"/>
</dbReference>
<dbReference type="CDD" id="cd07982">
    <property type="entry name" value="HFD_TAF10"/>
    <property type="match status" value="1"/>
</dbReference>
<comment type="subcellular location">
    <subcellularLocation>
        <location evidence="1">Nucleus</location>
    </subcellularLocation>
</comment>
<dbReference type="OrthoDB" id="154356at2759"/>
<dbReference type="PANTHER" id="PTHR21242">
    <property type="entry name" value="TRANSCRIPTION INITIATION FACTOR TFIID SUBUNIT 10"/>
    <property type="match status" value="1"/>
</dbReference>
<name>A0A6H5GE83_9HEMI</name>
<keyword evidence="2" id="KW-0805">Transcription regulation</keyword>
<dbReference type="GO" id="GO:0000124">
    <property type="term" value="C:SAGA complex"/>
    <property type="evidence" value="ECO:0007669"/>
    <property type="project" value="TreeGrafter"/>
</dbReference>
<dbReference type="PRINTS" id="PR01443">
    <property type="entry name" value="TFIID30KDSUB"/>
</dbReference>